<proteinExistence type="predicted"/>
<organism evidence="2 3">
    <name type="scientific">Immersiella caudata</name>
    <dbReference type="NCBI Taxonomy" id="314043"/>
    <lineage>
        <taxon>Eukaryota</taxon>
        <taxon>Fungi</taxon>
        <taxon>Dikarya</taxon>
        <taxon>Ascomycota</taxon>
        <taxon>Pezizomycotina</taxon>
        <taxon>Sordariomycetes</taxon>
        <taxon>Sordariomycetidae</taxon>
        <taxon>Sordariales</taxon>
        <taxon>Lasiosphaeriaceae</taxon>
        <taxon>Immersiella</taxon>
    </lineage>
</organism>
<feature type="region of interest" description="Disordered" evidence="1">
    <location>
        <begin position="766"/>
        <end position="987"/>
    </location>
</feature>
<gene>
    <name evidence="2" type="ORF">B0T14DRAFT_508903</name>
</gene>
<feature type="compositionally biased region" description="Low complexity" evidence="1">
    <location>
        <begin position="156"/>
        <end position="172"/>
    </location>
</feature>
<feature type="compositionally biased region" description="Basic and acidic residues" evidence="1">
    <location>
        <begin position="443"/>
        <end position="454"/>
    </location>
</feature>
<name>A0AA39X2F1_9PEZI</name>
<feature type="compositionally biased region" description="Basic and acidic residues" evidence="1">
    <location>
        <begin position="950"/>
        <end position="960"/>
    </location>
</feature>
<feature type="region of interest" description="Disordered" evidence="1">
    <location>
        <begin position="13"/>
        <end position="54"/>
    </location>
</feature>
<feature type="region of interest" description="Disordered" evidence="1">
    <location>
        <begin position="664"/>
        <end position="753"/>
    </location>
</feature>
<feature type="region of interest" description="Disordered" evidence="1">
    <location>
        <begin position="1026"/>
        <end position="1304"/>
    </location>
</feature>
<feature type="compositionally biased region" description="Polar residues" evidence="1">
    <location>
        <begin position="1080"/>
        <end position="1101"/>
    </location>
</feature>
<sequence>MVAGPELSILDIMSSPDPLNESDATHNLYSSARRVTRSQISQRIRSVESSPKKQTFALDVGNEISPQKILVTVQTEDADMSARGVKRRLFQSPTPKRSTRKKAAAAAGTTTTTVPLRGLTDDEGNAAGTPKARGRPRKPGTPAPTTTRRKKGTPLAQRVVAQAARATRSSSVLASDMSEADNQETPRATRAKRAPKRKASSPVKEDSVLSSQPRKRGRPRRTPAATSDTGALSGPESAADGEVEDNASVAQTDDIISVAGSRADVAPSEGEEDIWLATLSDQPTPIARRSTRMNTSINIPDTISEAAPEAPERQQSEPALSEVDFVSGGDDGGDGGDDGYADFGGMGSQSDAESSAGDNQDPQERQDTVAAGEDFTMINVHSLSTMIQLNSSVMTGAPPQAPDEEPQSELGEETSMIVQDVLESLRQSQRANQAIQSEDAPEEADRSLADHDRSVFGSGIMQQRPAHLSSQASSPQTSDRSPRRSAKKQSLGKQLAIKSLQEAAAASPGRPTPVNIDEAHDTSAYDDSFSEIPEEILTAATPRRLRPAQEDVEEDTPKPDIQPSIERRSTVNHSNPQSESNRLLTPDETPSPVLPDDGNHEKEKTSPVAAPDTEMNSSPPIPSAHAQSVLRGSMIRHARTHSTETPAEQLAGFNSPAFAALNAHAVNLPPPESQPRPTLSPIVRAGRALQLVTSDPPSPPGRGSVLRSPFRGSVPKSSQSPVQSAMRTTQSPPQAQPQASAKQPERSWMSPLNRVRDFVVQGAQALSPRLGSVSRMEDPFGPNPSESPKSATPGSFLASLGRKQSTARASAPSMASSTRAASMHGEDAMSWQGEDSPPRERSESRESSIHAAHGSPAWEGVAETHHDEESGGDIEVEYDDRHNEQIQAYSDDQGVEGEAPELDEEEDIWAIEAQRPTPGKAAQPRREPIAEPPRRSKIPSPWRQNSKRLVYSDELHRLSEENAPQSEADEFSMLSQQNKSKAQVASQNLAPPKNVDLSEFFSSPAALPDAQDAGFGLFKALDAPRREAPTGFGQSVRGQPPVGSGSQRRQPFGGGRVGQPAPSVQQKVPQMFQRGRNLLDINNASTAPSKANQLTQSSSPGTPERLKFAHVPQKANFTPRTRLPGTNLFQPPASKSLFGGNPVPVFSAEAAEDDEEEQDVSMMDDSSFIQPQLKPLPSRAMSPSKSSFRSPLKPKTPGRVVEFTSSTLSPLAQAQVRAERRASASPEKQLSPVSSHSSSVSIEDKENQQSESEVEHETISASAAVRTPSQRRPVLAPPTSFTNTLANANPRPPSPTKNQKLSRTEWTRDHWVRLDQLLQARKQGVLQFQLQLAHAPPMAGRKRYPEGQRLIGKKVSSQGEEMLLQEWHIDIVDAFRAEVGGWEAEDIARRLFAAMVGEERRRLGLVPKRR</sequence>
<reference evidence="2" key="1">
    <citation type="submission" date="2023-06" db="EMBL/GenBank/DDBJ databases">
        <title>Genome-scale phylogeny and comparative genomics of the fungal order Sordariales.</title>
        <authorList>
            <consortium name="Lawrence Berkeley National Laboratory"/>
            <person name="Hensen N."/>
            <person name="Bonometti L."/>
            <person name="Westerberg I."/>
            <person name="Brannstrom I.O."/>
            <person name="Guillou S."/>
            <person name="Cros-Aarteil S."/>
            <person name="Calhoun S."/>
            <person name="Haridas S."/>
            <person name="Kuo A."/>
            <person name="Mondo S."/>
            <person name="Pangilinan J."/>
            <person name="Riley R."/>
            <person name="Labutti K."/>
            <person name="Andreopoulos B."/>
            <person name="Lipzen A."/>
            <person name="Chen C."/>
            <person name="Yanf M."/>
            <person name="Daum C."/>
            <person name="Ng V."/>
            <person name="Clum A."/>
            <person name="Steindorff A."/>
            <person name="Ohm R."/>
            <person name="Martin F."/>
            <person name="Silar P."/>
            <person name="Natvig D."/>
            <person name="Lalanne C."/>
            <person name="Gautier V."/>
            <person name="Ament-Velasquez S.L."/>
            <person name="Kruys A."/>
            <person name="Hutchinson M.I."/>
            <person name="Powell A.J."/>
            <person name="Barry K."/>
            <person name="Miller A.N."/>
            <person name="Grigoriev I.V."/>
            <person name="Debuchy R."/>
            <person name="Gladieux P."/>
            <person name="Thoren M.H."/>
            <person name="Johannesson H."/>
        </authorList>
    </citation>
    <scope>NUCLEOTIDE SEQUENCE</scope>
    <source>
        <strain evidence="2">CBS 606.72</strain>
    </source>
</reference>
<feature type="compositionally biased region" description="Polar residues" evidence="1">
    <location>
        <begin position="425"/>
        <end position="436"/>
    </location>
</feature>
<feature type="compositionally biased region" description="Acidic residues" evidence="1">
    <location>
        <begin position="893"/>
        <end position="909"/>
    </location>
</feature>
<feature type="compositionally biased region" description="Low complexity" evidence="1">
    <location>
        <begin position="1231"/>
        <end position="1241"/>
    </location>
</feature>
<feature type="compositionally biased region" description="Acidic residues" evidence="1">
    <location>
        <begin position="331"/>
        <end position="340"/>
    </location>
</feature>
<feature type="compositionally biased region" description="Polar residues" evidence="1">
    <location>
        <begin position="784"/>
        <end position="793"/>
    </location>
</feature>
<feature type="region of interest" description="Disordered" evidence="1">
    <location>
        <begin position="260"/>
        <end position="279"/>
    </location>
</feature>
<feature type="compositionally biased region" description="Low complexity" evidence="1">
    <location>
        <begin position="713"/>
        <end position="742"/>
    </location>
</feature>
<dbReference type="Proteomes" id="UP001175000">
    <property type="component" value="Unassembled WGS sequence"/>
</dbReference>
<feature type="region of interest" description="Disordered" evidence="1">
    <location>
        <begin position="84"/>
        <end position="254"/>
    </location>
</feature>
<accession>A0AA39X2F1</accession>
<feature type="compositionally biased region" description="Basic and acidic residues" evidence="1">
    <location>
        <begin position="1242"/>
        <end position="1258"/>
    </location>
</feature>
<comment type="caution">
    <text evidence="2">The sequence shown here is derived from an EMBL/GenBank/DDBJ whole genome shotgun (WGS) entry which is preliminary data.</text>
</comment>
<keyword evidence="3" id="KW-1185">Reference proteome</keyword>
<feature type="region of interest" description="Disordered" evidence="1">
    <location>
        <begin position="307"/>
        <end position="374"/>
    </location>
</feature>
<feature type="compositionally biased region" description="Basic residues" evidence="1">
    <location>
        <begin position="189"/>
        <end position="199"/>
    </location>
</feature>
<feature type="region of interest" description="Disordered" evidence="1">
    <location>
        <begin position="390"/>
        <end position="650"/>
    </location>
</feature>
<evidence type="ECO:0000313" key="3">
    <source>
        <dbReference type="Proteomes" id="UP001175000"/>
    </source>
</evidence>
<evidence type="ECO:0000313" key="2">
    <source>
        <dbReference type="EMBL" id="KAK0626005.1"/>
    </source>
</evidence>
<protein>
    <submittedName>
        <fullName evidence="2">Uncharacterized protein</fullName>
    </submittedName>
</protein>
<feature type="compositionally biased region" description="Basic and acidic residues" evidence="1">
    <location>
        <begin position="836"/>
        <end position="848"/>
    </location>
</feature>
<feature type="compositionally biased region" description="Polar residues" evidence="1">
    <location>
        <begin position="802"/>
        <end position="820"/>
    </location>
</feature>
<dbReference type="EMBL" id="JAULSU010000002">
    <property type="protein sequence ID" value="KAK0626005.1"/>
    <property type="molecule type" value="Genomic_DNA"/>
</dbReference>
<feature type="compositionally biased region" description="Polar residues" evidence="1">
    <location>
        <begin position="1203"/>
        <end position="1212"/>
    </location>
</feature>
<feature type="compositionally biased region" description="Acidic residues" evidence="1">
    <location>
        <begin position="402"/>
        <end position="412"/>
    </location>
</feature>
<feature type="compositionally biased region" description="Polar residues" evidence="1">
    <location>
        <begin position="973"/>
        <end position="987"/>
    </location>
</feature>
<evidence type="ECO:0000256" key="1">
    <source>
        <dbReference type="SAM" id="MobiDB-lite"/>
    </source>
</evidence>
<feature type="compositionally biased region" description="Low complexity" evidence="1">
    <location>
        <begin position="104"/>
        <end position="113"/>
    </location>
</feature>
<feature type="compositionally biased region" description="Basic and acidic residues" evidence="1">
    <location>
        <begin position="924"/>
        <end position="934"/>
    </location>
</feature>
<feature type="compositionally biased region" description="Acidic residues" evidence="1">
    <location>
        <begin position="1150"/>
        <end position="1159"/>
    </location>
</feature>
<feature type="compositionally biased region" description="Polar residues" evidence="1">
    <location>
        <begin position="571"/>
        <end position="583"/>
    </location>
</feature>
<feature type="compositionally biased region" description="Polar residues" evidence="1">
    <location>
        <begin position="468"/>
        <end position="479"/>
    </location>
</feature>
<feature type="compositionally biased region" description="Polar residues" evidence="1">
    <location>
        <begin position="37"/>
        <end position="53"/>
    </location>
</feature>
<feature type="compositionally biased region" description="Polar residues" evidence="1">
    <location>
        <begin position="348"/>
        <end position="360"/>
    </location>
</feature>